<feature type="coiled-coil region" evidence="1">
    <location>
        <begin position="113"/>
        <end position="161"/>
    </location>
</feature>
<proteinExistence type="predicted"/>
<feature type="region of interest" description="Disordered" evidence="2">
    <location>
        <begin position="1"/>
        <end position="76"/>
    </location>
</feature>
<dbReference type="RefSeq" id="WP_272736350.1">
    <property type="nucleotide sequence ID" value="NZ_CP116942.1"/>
</dbReference>
<feature type="compositionally biased region" description="Pro residues" evidence="2">
    <location>
        <begin position="26"/>
        <end position="38"/>
    </location>
</feature>
<evidence type="ECO:0000256" key="3">
    <source>
        <dbReference type="SAM" id="Phobius"/>
    </source>
</evidence>
<name>A0AAE9Y966_9ACTN</name>
<keyword evidence="3" id="KW-0472">Membrane</keyword>
<keyword evidence="5" id="KW-1185">Reference proteome</keyword>
<feature type="compositionally biased region" description="Low complexity" evidence="2">
    <location>
        <begin position="39"/>
        <end position="53"/>
    </location>
</feature>
<evidence type="ECO:0000256" key="1">
    <source>
        <dbReference type="SAM" id="Coils"/>
    </source>
</evidence>
<organism evidence="4 5">
    <name type="scientific">Iamia majanohamensis</name>
    <dbReference type="NCBI Taxonomy" id="467976"/>
    <lineage>
        <taxon>Bacteria</taxon>
        <taxon>Bacillati</taxon>
        <taxon>Actinomycetota</taxon>
        <taxon>Acidimicrobiia</taxon>
        <taxon>Acidimicrobiales</taxon>
        <taxon>Iamiaceae</taxon>
        <taxon>Iamia</taxon>
    </lineage>
</organism>
<gene>
    <name evidence="4" type="ORF">PO878_20260</name>
</gene>
<dbReference type="AlphaFoldDB" id="A0AAE9Y966"/>
<keyword evidence="3" id="KW-0812">Transmembrane</keyword>
<feature type="compositionally biased region" description="Low complexity" evidence="2">
    <location>
        <begin position="15"/>
        <end position="25"/>
    </location>
</feature>
<keyword evidence="3" id="KW-1133">Transmembrane helix</keyword>
<dbReference type="KEGG" id="ima:PO878_20260"/>
<feature type="transmembrane region" description="Helical" evidence="3">
    <location>
        <begin position="89"/>
        <end position="108"/>
    </location>
</feature>
<reference evidence="4" key="1">
    <citation type="submission" date="2023-01" db="EMBL/GenBank/DDBJ databases">
        <title>The diversity of Class Acidimicrobiia in South China Sea sediment environments and the proposal of Iamia marina sp. nov., a novel species of the genus Iamia.</title>
        <authorList>
            <person name="He Y."/>
            <person name="Tian X."/>
        </authorList>
    </citation>
    <scope>NUCLEOTIDE SEQUENCE</scope>
    <source>
        <strain evidence="4">DSM 19957</strain>
    </source>
</reference>
<accession>A0AAE9Y966</accession>
<sequence length="237" mass="24068">MSNPSGPPGPDDPTRPSGWADGPVVPGVPPARPAPGPGPASSSGPAGWAAAPGSPGPAGGWGAPPPTDAGGAPAPSPGGRGRLRIVGRALVVLVVLAALGGLTAWGLANRSSAQEWRERSEAADARLEESLDQVETTSAEVDDAREQLRELAAEKAGETDRNRILSDIVAQAPEVTAALRECQQETTDLTNDIIASVGDPSADVASIQRRISEVNDICDDALAESSALEDSIDELGL</sequence>
<dbReference type="EMBL" id="CP116942">
    <property type="protein sequence ID" value="WCO66828.1"/>
    <property type="molecule type" value="Genomic_DNA"/>
</dbReference>
<dbReference type="Proteomes" id="UP001216390">
    <property type="component" value="Chromosome"/>
</dbReference>
<keyword evidence="1" id="KW-0175">Coiled coil</keyword>
<feature type="compositionally biased region" description="Pro residues" evidence="2">
    <location>
        <begin position="1"/>
        <end position="11"/>
    </location>
</feature>
<evidence type="ECO:0000256" key="2">
    <source>
        <dbReference type="SAM" id="MobiDB-lite"/>
    </source>
</evidence>
<evidence type="ECO:0000313" key="4">
    <source>
        <dbReference type="EMBL" id="WCO66828.1"/>
    </source>
</evidence>
<protein>
    <submittedName>
        <fullName evidence="4">Uncharacterized protein</fullName>
    </submittedName>
</protein>
<evidence type="ECO:0000313" key="5">
    <source>
        <dbReference type="Proteomes" id="UP001216390"/>
    </source>
</evidence>